<accession>D1AHE7</accession>
<protein>
    <submittedName>
        <fullName evidence="1">Uncharacterized protein</fullName>
    </submittedName>
</protein>
<organism evidence="1 2">
    <name type="scientific">Sebaldella termitidis (strain ATCC 33386 / NCTC 11300)</name>
    <dbReference type="NCBI Taxonomy" id="526218"/>
    <lineage>
        <taxon>Bacteria</taxon>
        <taxon>Fusobacteriati</taxon>
        <taxon>Fusobacteriota</taxon>
        <taxon>Fusobacteriia</taxon>
        <taxon>Fusobacteriales</taxon>
        <taxon>Leptotrichiaceae</taxon>
        <taxon>Sebaldella</taxon>
    </lineage>
</organism>
<dbReference type="STRING" id="526218.Sterm_1315"/>
<reference evidence="2" key="1">
    <citation type="submission" date="2009-09" db="EMBL/GenBank/DDBJ databases">
        <title>The complete chromosome of Sebaldella termitidis ATCC 33386.</title>
        <authorList>
            <consortium name="US DOE Joint Genome Institute (JGI-PGF)"/>
            <person name="Lucas S."/>
            <person name="Copeland A."/>
            <person name="Lapidus A."/>
            <person name="Glavina del Rio T."/>
            <person name="Dalin E."/>
            <person name="Tice H."/>
            <person name="Bruce D."/>
            <person name="Goodwin L."/>
            <person name="Pitluck S."/>
            <person name="Kyrpides N."/>
            <person name="Mavromatis K."/>
            <person name="Ivanova N."/>
            <person name="Mikhailova N."/>
            <person name="Sims D."/>
            <person name="Meincke L."/>
            <person name="Brettin T."/>
            <person name="Detter J.C."/>
            <person name="Han C."/>
            <person name="Larimer F."/>
            <person name="Land M."/>
            <person name="Hauser L."/>
            <person name="Markowitz V."/>
            <person name="Cheng J.F."/>
            <person name="Hugenholtz P."/>
            <person name="Woyke T."/>
            <person name="Wu D."/>
            <person name="Eisen J.A."/>
        </authorList>
    </citation>
    <scope>NUCLEOTIDE SEQUENCE [LARGE SCALE GENOMIC DNA]</scope>
    <source>
        <strain evidence="2">ATCC 33386 / NCTC 11300</strain>
    </source>
</reference>
<evidence type="ECO:0000313" key="1">
    <source>
        <dbReference type="EMBL" id="ACZ08181.1"/>
    </source>
</evidence>
<dbReference type="EMBL" id="CP001739">
    <property type="protein sequence ID" value="ACZ08181.1"/>
    <property type="molecule type" value="Genomic_DNA"/>
</dbReference>
<gene>
    <name evidence="1" type="ordered locus">Sterm_1315</name>
</gene>
<keyword evidence="2" id="KW-1185">Reference proteome</keyword>
<dbReference type="Proteomes" id="UP000000845">
    <property type="component" value="Chromosome"/>
</dbReference>
<dbReference type="HOGENOM" id="CLU_1804860_0_0_0"/>
<proteinExistence type="predicted"/>
<reference evidence="1 2" key="2">
    <citation type="journal article" date="2010" name="Stand. Genomic Sci.">
        <title>Complete genome sequence of Sebaldella termitidis type strain (NCTC 11300).</title>
        <authorList>
            <person name="Harmon-Smith M."/>
            <person name="Celia L."/>
            <person name="Chertkov O."/>
            <person name="Lapidus A."/>
            <person name="Copeland A."/>
            <person name="Glavina Del Rio T."/>
            <person name="Nolan M."/>
            <person name="Lucas S."/>
            <person name="Tice H."/>
            <person name="Cheng J.F."/>
            <person name="Han C."/>
            <person name="Detter J.C."/>
            <person name="Bruce D."/>
            <person name="Goodwin L."/>
            <person name="Pitluck S."/>
            <person name="Pati A."/>
            <person name="Liolios K."/>
            <person name="Ivanova N."/>
            <person name="Mavromatis K."/>
            <person name="Mikhailova N."/>
            <person name="Chen A."/>
            <person name="Palaniappan K."/>
            <person name="Land M."/>
            <person name="Hauser L."/>
            <person name="Chang Y.J."/>
            <person name="Jeffries C.D."/>
            <person name="Brettin T."/>
            <person name="Goker M."/>
            <person name="Beck B."/>
            <person name="Bristow J."/>
            <person name="Eisen J.A."/>
            <person name="Markowitz V."/>
            <person name="Hugenholtz P."/>
            <person name="Kyrpides N.C."/>
            <person name="Klenk H.P."/>
            <person name="Chen F."/>
        </authorList>
    </citation>
    <scope>NUCLEOTIDE SEQUENCE [LARGE SCALE GENOMIC DNA]</scope>
    <source>
        <strain evidence="2">ATCC 33386 / NCTC 11300</strain>
    </source>
</reference>
<dbReference type="KEGG" id="str:Sterm_1315"/>
<dbReference type="AlphaFoldDB" id="D1AHE7"/>
<name>D1AHE7_SEBTE</name>
<evidence type="ECO:0000313" key="2">
    <source>
        <dbReference type="Proteomes" id="UP000000845"/>
    </source>
</evidence>
<sequence length="143" mass="16671">MIKNKKNVMIFIILKVSFDTPMEGTMSETIVSLLETVRGYIVNGEYDFLVYREKNKKTLEDYGITAEFLVSNIFDELEPGDLFRGPIPDKDPNKQDGDVYIFMKDINCIIPEISKKFYIKFKIVEENNKKLIILSLHEEGMFE</sequence>